<dbReference type="STRING" id="34475.A0A4Y9XW93"/>
<dbReference type="AlphaFoldDB" id="A0A4Y9XW93"/>
<sequence>MSARVWFVTGSSTGIGRATTELVLQKGDIVVATLRKPEVLADLTKQYGSDKLLVLKLDVAQAQEIKDTFAAAIKQFGRIDVVLNNAGYAVMAEVEGTPDDAARTMFEVNFWGAANVTREAVRVFRDVNRPVGGRLLQVSSAAGIRAPPTLGYYGAAKHALNGLTGAIAAEVSPDWNIKFTNIEPSLFRTPAIDQNVVSTPLHPAYAYAESPSARLRNMTPEFVQTMPEASEAASRIYRLSTLEDPPAHLPLGKAAVRIMRDTLTNSLEDANKYGVWSDDLSM</sequence>
<accession>A0A4Y9XW93</accession>
<dbReference type="PANTHER" id="PTHR43976:SF16">
    <property type="entry name" value="SHORT-CHAIN DEHYDROGENASE_REDUCTASE FAMILY PROTEIN"/>
    <property type="match status" value="1"/>
</dbReference>
<gene>
    <name evidence="5" type="ORF">EVJ58_g9790</name>
</gene>
<dbReference type="InterPro" id="IPR051911">
    <property type="entry name" value="SDR_oxidoreductase"/>
</dbReference>
<dbReference type="GO" id="GO:0016491">
    <property type="term" value="F:oxidoreductase activity"/>
    <property type="evidence" value="ECO:0007669"/>
    <property type="project" value="UniProtKB-KW"/>
</dbReference>
<dbReference type="PRINTS" id="PR00081">
    <property type="entry name" value="GDHRDH"/>
</dbReference>
<evidence type="ECO:0000313" key="6">
    <source>
        <dbReference type="Proteomes" id="UP000298390"/>
    </source>
</evidence>
<dbReference type="PROSITE" id="PS00061">
    <property type="entry name" value="ADH_SHORT"/>
    <property type="match status" value="1"/>
</dbReference>
<dbReference type="Gene3D" id="3.40.50.720">
    <property type="entry name" value="NAD(P)-binding Rossmann-like Domain"/>
    <property type="match status" value="1"/>
</dbReference>
<keyword evidence="2" id="KW-0521">NADP</keyword>
<name>A0A4Y9XW93_9APHY</name>
<evidence type="ECO:0008006" key="7">
    <source>
        <dbReference type="Google" id="ProtNLM"/>
    </source>
</evidence>
<dbReference type="PANTHER" id="PTHR43976">
    <property type="entry name" value="SHORT CHAIN DEHYDROGENASE"/>
    <property type="match status" value="1"/>
</dbReference>
<dbReference type="InterPro" id="IPR020904">
    <property type="entry name" value="Sc_DH/Rdtase_CS"/>
</dbReference>
<dbReference type="InterPro" id="IPR002347">
    <property type="entry name" value="SDR_fam"/>
</dbReference>
<keyword evidence="3" id="KW-0560">Oxidoreductase</keyword>
<comment type="caution">
    <text evidence="5">The sequence shown here is derived from an EMBL/GenBank/DDBJ whole genome shotgun (WGS) entry which is preliminary data.</text>
</comment>
<evidence type="ECO:0000256" key="4">
    <source>
        <dbReference type="RuleBase" id="RU000363"/>
    </source>
</evidence>
<dbReference type="Pfam" id="PF00106">
    <property type="entry name" value="adh_short"/>
    <property type="match status" value="1"/>
</dbReference>
<evidence type="ECO:0000256" key="2">
    <source>
        <dbReference type="ARBA" id="ARBA00022857"/>
    </source>
</evidence>
<organism evidence="5 6">
    <name type="scientific">Rhodofomes roseus</name>
    <dbReference type="NCBI Taxonomy" id="34475"/>
    <lineage>
        <taxon>Eukaryota</taxon>
        <taxon>Fungi</taxon>
        <taxon>Dikarya</taxon>
        <taxon>Basidiomycota</taxon>
        <taxon>Agaricomycotina</taxon>
        <taxon>Agaricomycetes</taxon>
        <taxon>Polyporales</taxon>
        <taxon>Rhodofomes</taxon>
    </lineage>
</organism>
<dbReference type="InterPro" id="IPR036291">
    <property type="entry name" value="NAD(P)-bd_dom_sf"/>
</dbReference>
<protein>
    <recommendedName>
        <fullName evidence="7">NADP-dependent 3-hydroxy acid dehydrogenase YdfG</fullName>
    </recommendedName>
</protein>
<dbReference type="SUPFAM" id="SSF51735">
    <property type="entry name" value="NAD(P)-binding Rossmann-fold domains"/>
    <property type="match status" value="1"/>
</dbReference>
<dbReference type="Proteomes" id="UP000298390">
    <property type="component" value="Unassembled WGS sequence"/>
</dbReference>
<dbReference type="EMBL" id="SEKV01000913">
    <property type="protein sequence ID" value="TFY52829.1"/>
    <property type="molecule type" value="Genomic_DNA"/>
</dbReference>
<dbReference type="PRINTS" id="PR00080">
    <property type="entry name" value="SDRFAMILY"/>
</dbReference>
<evidence type="ECO:0000256" key="1">
    <source>
        <dbReference type="ARBA" id="ARBA00006484"/>
    </source>
</evidence>
<comment type="similarity">
    <text evidence="1 4">Belongs to the short-chain dehydrogenases/reductases (SDR) family.</text>
</comment>
<dbReference type="CDD" id="cd05374">
    <property type="entry name" value="17beta-HSD-like_SDR_c"/>
    <property type="match status" value="1"/>
</dbReference>
<reference evidence="5 6" key="1">
    <citation type="submission" date="2019-01" db="EMBL/GenBank/DDBJ databases">
        <title>Genome sequencing of the rare red list fungi Fomitopsis rosea.</title>
        <authorList>
            <person name="Buettner E."/>
            <person name="Kellner H."/>
        </authorList>
    </citation>
    <scope>NUCLEOTIDE SEQUENCE [LARGE SCALE GENOMIC DNA]</scope>
    <source>
        <strain evidence="5 6">DSM 105464</strain>
    </source>
</reference>
<proteinExistence type="inferred from homology"/>
<evidence type="ECO:0000256" key="3">
    <source>
        <dbReference type="ARBA" id="ARBA00023002"/>
    </source>
</evidence>
<evidence type="ECO:0000313" key="5">
    <source>
        <dbReference type="EMBL" id="TFY52829.1"/>
    </source>
</evidence>